<keyword evidence="2" id="KW-0378">Hydrolase</keyword>
<dbReference type="InterPro" id="IPR012337">
    <property type="entry name" value="RNaseH-like_sf"/>
</dbReference>
<gene>
    <name evidence="2" type="primary">dinG</name>
    <name evidence="2" type="ORF">ERS852429_02730</name>
</gene>
<dbReference type="Proteomes" id="UP000095591">
    <property type="component" value="Unassembled WGS sequence"/>
</dbReference>
<dbReference type="Pfam" id="PF00929">
    <property type="entry name" value="RNase_T"/>
    <property type="match status" value="1"/>
</dbReference>
<protein>
    <submittedName>
        <fullName evidence="2">Probable ATP-dependent helicase dinG homolog</fullName>
        <ecNumber evidence="2">3.6.4.12</ecNumber>
    </submittedName>
</protein>
<dbReference type="GO" id="GO:0006259">
    <property type="term" value="P:DNA metabolic process"/>
    <property type="evidence" value="ECO:0007669"/>
    <property type="project" value="UniProtKB-ARBA"/>
</dbReference>
<evidence type="ECO:0000259" key="1">
    <source>
        <dbReference type="Pfam" id="PF00929"/>
    </source>
</evidence>
<dbReference type="GO" id="GO:0003678">
    <property type="term" value="F:DNA helicase activity"/>
    <property type="evidence" value="ECO:0007669"/>
    <property type="project" value="UniProtKB-EC"/>
</dbReference>
<dbReference type="EMBL" id="CYXP01000006">
    <property type="protein sequence ID" value="CUN23196.1"/>
    <property type="molecule type" value="Genomic_DNA"/>
</dbReference>
<evidence type="ECO:0000313" key="2">
    <source>
        <dbReference type="EMBL" id="CUN23196.1"/>
    </source>
</evidence>
<dbReference type="GO" id="GO:0003676">
    <property type="term" value="F:nucleic acid binding"/>
    <property type="evidence" value="ECO:0007669"/>
    <property type="project" value="InterPro"/>
</dbReference>
<dbReference type="AlphaFoldDB" id="A0A173V941"/>
<keyword evidence="2" id="KW-0347">Helicase</keyword>
<dbReference type="InterPro" id="IPR036397">
    <property type="entry name" value="RNaseH_sf"/>
</dbReference>
<dbReference type="SUPFAM" id="SSF53098">
    <property type="entry name" value="Ribonuclease H-like"/>
    <property type="match status" value="1"/>
</dbReference>
<reference evidence="2 3" key="1">
    <citation type="submission" date="2015-09" db="EMBL/GenBank/DDBJ databases">
        <authorList>
            <consortium name="Pathogen Informatics"/>
        </authorList>
    </citation>
    <scope>NUCLEOTIDE SEQUENCE [LARGE SCALE GENOMIC DNA]</scope>
    <source>
        <strain evidence="2 3">2789STDY5608872</strain>
    </source>
</reference>
<name>A0A173V941_PARDI</name>
<keyword evidence="2" id="KW-0067">ATP-binding</keyword>
<accession>A0A173V941</accession>
<dbReference type="CDD" id="cd06127">
    <property type="entry name" value="DEDDh"/>
    <property type="match status" value="1"/>
</dbReference>
<dbReference type="EC" id="3.6.4.12" evidence="2"/>
<feature type="domain" description="Exonuclease" evidence="1">
    <location>
        <begin position="52"/>
        <end position="188"/>
    </location>
</feature>
<dbReference type="InterPro" id="IPR013520">
    <property type="entry name" value="Ribonucl_H"/>
</dbReference>
<organism evidence="2 3">
    <name type="scientific">Parabacteroides distasonis</name>
    <dbReference type="NCBI Taxonomy" id="823"/>
    <lineage>
        <taxon>Bacteria</taxon>
        <taxon>Pseudomonadati</taxon>
        <taxon>Bacteroidota</taxon>
        <taxon>Bacteroidia</taxon>
        <taxon>Bacteroidales</taxon>
        <taxon>Tannerellaceae</taxon>
        <taxon>Parabacteroides</taxon>
    </lineage>
</organism>
<proteinExistence type="predicted"/>
<sequence length="221" mass="25173">MVRLDTYEIIGVFDEYIKPYPKGDFHINTNKTLRKKREIEKEESAYFEYNPQALKVTGLSVDFLNKNGKDINEVADSIISFIKKCTLGTSKVYKPILVGHNIPFDLNFLFHFFIYTGKMKEFSDVFNGTEDIFGNFHPQMIDTMTLSRMAFADDPEVTTYKLGSLTEIMGIELVDAHSSMADVEATNGLFTIFSNRMRCGSVGDDSGLIKQAEKTRVHFKI</sequence>
<dbReference type="Gene3D" id="3.30.420.10">
    <property type="entry name" value="Ribonuclease H-like superfamily/Ribonuclease H"/>
    <property type="match status" value="1"/>
</dbReference>
<keyword evidence="2" id="KW-0547">Nucleotide-binding</keyword>
<evidence type="ECO:0000313" key="3">
    <source>
        <dbReference type="Proteomes" id="UP000095591"/>
    </source>
</evidence>
<dbReference type="GO" id="GO:0004527">
    <property type="term" value="F:exonuclease activity"/>
    <property type="evidence" value="ECO:0007669"/>
    <property type="project" value="UniProtKB-ARBA"/>
</dbReference>